<keyword evidence="12 19" id="KW-0547">Nucleotide-binding</keyword>
<evidence type="ECO:0000256" key="5">
    <source>
        <dbReference type="ARBA" id="ARBA00004692"/>
    </source>
</evidence>
<dbReference type="GO" id="GO:0008820">
    <property type="term" value="F:cobinamide phosphate guanylyltransferase activity"/>
    <property type="evidence" value="ECO:0007669"/>
    <property type="project" value="UniProtKB-EC"/>
</dbReference>
<dbReference type="NCBIfam" id="NF004469">
    <property type="entry name" value="PRK05800.1"/>
    <property type="match status" value="1"/>
</dbReference>
<reference evidence="20" key="1">
    <citation type="submission" date="2020-11" db="EMBL/GenBank/DDBJ databases">
        <title>Halonatronomonas betainensis gen. nov., sp. nov. a novel haloalkaliphilic representative of the family Halanaerobiacae capable of betaine degradation.</title>
        <authorList>
            <person name="Boltyanskaya Y."/>
            <person name="Kevbrin V."/>
            <person name="Detkova E."/>
            <person name="Grouzdev D.S."/>
            <person name="Koziaeva V."/>
            <person name="Zhilina T."/>
        </authorList>
    </citation>
    <scope>NUCLEOTIDE SEQUENCE</scope>
    <source>
        <strain evidence="20">Z-7014</strain>
    </source>
</reference>
<comment type="similarity">
    <text evidence="7">Belongs to the CobU/CobP family.</text>
</comment>
<dbReference type="AlphaFoldDB" id="A0A931AR47"/>
<evidence type="ECO:0000256" key="11">
    <source>
        <dbReference type="ARBA" id="ARBA00022679"/>
    </source>
</evidence>
<evidence type="ECO:0000256" key="4">
    <source>
        <dbReference type="ARBA" id="ARBA00003889"/>
    </source>
</evidence>
<evidence type="ECO:0000256" key="14">
    <source>
        <dbReference type="ARBA" id="ARBA00022840"/>
    </source>
</evidence>
<comment type="pathway">
    <text evidence="5">Cofactor biosynthesis; adenosylcobalamin biosynthesis; adenosylcobalamin from cob(II)yrinate a,c-diamide: step 6/7.</text>
</comment>
<evidence type="ECO:0000256" key="3">
    <source>
        <dbReference type="ARBA" id="ARBA00001522"/>
    </source>
</evidence>
<comment type="catalytic activity">
    <reaction evidence="1">
        <text>adenosylcob(III)inamide + ATP = adenosylcob(III)inamide phosphate + ADP + H(+)</text>
        <dbReference type="Rhea" id="RHEA:15769"/>
        <dbReference type="ChEBI" id="CHEBI:2480"/>
        <dbReference type="ChEBI" id="CHEBI:15378"/>
        <dbReference type="ChEBI" id="CHEBI:30616"/>
        <dbReference type="ChEBI" id="CHEBI:58502"/>
        <dbReference type="ChEBI" id="CHEBI:456216"/>
        <dbReference type="EC" id="2.7.1.156"/>
    </reaction>
</comment>
<evidence type="ECO:0000256" key="9">
    <source>
        <dbReference type="ARBA" id="ARBA00012523"/>
    </source>
</evidence>
<keyword evidence="14" id="KW-0067">ATP-binding</keyword>
<keyword evidence="15 19" id="KW-0342">GTP-binding</keyword>
<comment type="pathway">
    <text evidence="6">Cofactor biosynthesis; adenosylcobalamin biosynthesis; adenosylcobalamin from cob(II)yrinate a,c-diamide: step 5/7.</text>
</comment>
<evidence type="ECO:0000256" key="17">
    <source>
        <dbReference type="ARBA" id="ARBA00030571"/>
    </source>
</evidence>
<dbReference type="PANTHER" id="PTHR34848:SF1">
    <property type="entry name" value="BIFUNCTIONAL ADENOSYLCOBALAMIN BIOSYNTHESIS PROTEIN COBU"/>
    <property type="match status" value="1"/>
</dbReference>
<keyword evidence="21" id="KW-1185">Reference proteome</keyword>
<evidence type="ECO:0000256" key="12">
    <source>
        <dbReference type="ARBA" id="ARBA00022741"/>
    </source>
</evidence>
<comment type="function">
    <text evidence="4">Catalyzes ATP-dependent phosphorylation of adenosylcobinamide and addition of GMP to adenosylcobinamide phosphate.</text>
</comment>
<dbReference type="EC" id="2.7.7.62" evidence="9"/>
<evidence type="ECO:0000256" key="1">
    <source>
        <dbReference type="ARBA" id="ARBA00000312"/>
    </source>
</evidence>
<evidence type="ECO:0000256" key="18">
    <source>
        <dbReference type="PIRSR" id="PIRSR006135-1"/>
    </source>
</evidence>
<protein>
    <recommendedName>
        <fullName evidence="16">Adenosylcobinamide kinase</fullName>
        <ecNumber evidence="8">2.7.1.156</ecNumber>
        <ecNumber evidence="9">2.7.7.62</ecNumber>
    </recommendedName>
    <alternativeName>
        <fullName evidence="17">Adenosylcobinamide-phosphate guanylyltransferase</fullName>
    </alternativeName>
</protein>
<evidence type="ECO:0000313" key="21">
    <source>
        <dbReference type="Proteomes" id="UP000621436"/>
    </source>
</evidence>
<dbReference type="Pfam" id="PF02283">
    <property type="entry name" value="CobU"/>
    <property type="match status" value="1"/>
</dbReference>
<evidence type="ECO:0000256" key="13">
    <source>
        <dbReference type="ARBA" id="ARBA00022777"/>
    </source>
</evidence>
<evidence type="ECO:0000256" key="2">
    <source>
        <dbReference type="ARBA" id="ARBA00000711"/>
    </source>
</evidence>
<organism evidence="20 21">
    <name type="scientific">Halonatronomonas betaini</name>
    <dbReference type="NCBI Taxonomy" id="2778430"/>
    <lineage>
        <taxon>Bacteria</taxon>
        <taxon>Bacillati</taxon>
        <taxon>Bacillota</taxon>
        <taxon>Clostridia</taxon>
        <taxon>Halanaerobiales</taxon>
        <taxon>Halarsenatibacteraceae</taxon>
        <taxon>Halonatronomonas</taxon>
    </lineage>
</organism>
<dbReference type="EC" id="2.7.1.156" evidence="8"/>
<evidence type="ECO:0000256" key="10">
    <source>
        <dbReference type="ARBA" id="ARBA00022573"/>
    </source>
</evidence>
<evidence type="ECO:0000256" key="16">
    <source>
        <dbReference type="ARBA" id="ARBA00029570"/>
    </source>
</evidence>
<gene>
    <name evidence="20" type="primary">cobU</name>
    <name evidence="20" type="ORF">I0Q91_10250</name>
</gene>
<dbReference type="EMBL" id="JADPIE010000005">
    <property type="protein sequence ID" value="MBF8437463.1"/>
    <property type="molecule type" value="Genomic_DNA"/>
</dbReference>
<keyword evidence="11 20" id="KW-0808">Transferase</keyword>
<dbReference type="SUPFAM" id="SSF52540">
    <property type="entry name" value="P-loop containing nucleoside triphosphate hydrolases"/>
    <property type="match status" value="1"/>
</dbReference>
<dbReference type="PIRSF" id="PIRSF006135">
    <property type="entry name" value="CobU"/>
    <property type="match status" value="1"/>
</dbReference>
<evidence type="ECO:0000313" key="20">
    <source>
        <dbReference type="EMBL" id="MBF8437463.1"/>
    </source>
</evidence>
<keyword evidence="13 20" id="KW-0418">Kinase</keyword>
<dbReference type="Gene3D" id="3.40.50.300">
    <property type="entry name" value="P-loop containing nucleotide triphosphate hydrolases"/>
    <property type="match status" value="1"/>
</dbReference>
<dbReference type="GO" id="GO:0009236">
    <property type="term" value="P:cobalamin biosynthetic process"/>
    <property type="evidence" value="ECO:0007669"/>
    <property type="project" value="UniProtKB-KW"/>
</dbReference>
<keyword evidence="20" id="KW-0548">Nucleotidyltransferase</keyword>
<dbReference type="CDD" id="cd00544">
    <property type="entry name" value="CobU"/>
    <property type="match status" value="1"/>
</dbReference>
<name>A0A931AR47_9FIRM</name>
<keyword evidence="10" id="KW-0169">Cobalamin biosynthesis</keyword>
<comment type="catalytic activity">
    <reaction evidence="2">
        <text>adenosylcob(III)inamide phosphate + GTP + H(+) = adenosylcob(III)inamide-GDP + diphosphate</text>
        <dbReference type="Rhea" id="RHEA:22712"/>
        <dbReference type="ChEBI" id="CHEBI:15378"/>
        <dbReference type="ChEBI" id="CHEBI:33019"/>
        <dbReference type="ChEBI" id="CHEBI:37565"/>
        <dbReference type="ChEBI" id="CHEBI:58502"/>
        <dbReference type="ChEBI" id="CHEBI:60487"/>
        <dbReference type="EC" id="2.7.7.62"/>
    </reaction>
</comment>
<evidence type="ECO:0000256" key="15">
    <source>
        <dbReference type="ARBA" id="ARBA00023134"/>
    </source>
</evidence>
<dbReference type="InterPro" id="IPR027417">
    <property type="entry name" value="P-loop_NTPase"/>
</dbReference>
<dbReference type="RefSeq" id="WP_270454443.1">
    <property type="nucleotide sequence ID" value="NZ_JADPIE010000005.1"/>
</dbReference>
<feature type="active site" description="GMP-histidine intermediate" evidence="18">
    <location>
        <position position="52"/>
    </location>
</feature>
<feature type="binding site" evidence="19">
    <location>
        <begin position="7"/>
        <end position="14"/>
    </location>
    <ligand>
        <name>GTP</name>
        <dbReference type="ChEBI" id="CHEBI:37565"/>
    </ligand>
</feature>
<feature type="binding site" evidence="19">
    <location>
        <position position="87"/>
    </location>
    <ligand>
        <name>GTP</name>
        <dbReference type="ChEBI" id="CHEBI:37565"/>
    </ligand>
</feature>
<dbReference type="InterPro" id="IPR003203">
    <property type="entry name" value="CobU/CobP"/>
</dbReference>
<evidence type="ECO:0000256" key="8">
    <source>
        <dbReference type="ARBA" id="ARBA00012016"/>
    </source>
</evidence>
<feature type="binding site" evidence="19">
    <location>
        <begin position="36"/>
        <end position="38"/>
    </location>
    <ligand>
        <name>GTP</name>
        <dbReference type="ChEBI" id="CHEBI:37565"/>
    </ligand>
</feature>
<dbReference type="PANTHER" id="PTHR34848">
    <property type="match status" value="1"/>
</dbReference>
<dbReference type="GO" id="GO:0005524">
    <property type="term" value="F:ATP binding"/>
    <property type="evidence" value="ECO:0007669"/>
    <property type="project" value="UniProtKB-KW"/>
</dbReference>
<comment type="caution">
    <text evidence="20">The sequence shown here is derived from an EMBL/GenBank/DDBJ whole genome shotgun (WGS) entry which is preliminary data.</text>
</comment>
<dbReference type="Proteomes" id="UP000621436">
    <property type="component" value="Unassembled WGS sequence"/>
</dbReference>
<evidence type="ECO:0000256" key="6">
    <source>
        <dbReference type="ARBA" id="ARBA00005159"/>
    </source>
</evidence>
<accession>A0A931AR47</accession>
<proteinExistence type="inferred from homology"/>
<evidence type="ECO:0000256" key="19">
    <source>
        <dbReference type="PIRSR" id="PIRSR006135-2"/>
    </source>
</evidence>
<sequence length="198" mass="22201">MIVFILGGARSGKSSLAEKIAAGQEEKYSRQIIYLATATAKDGEMETRIKRHQAERPENWMTIEADLNPYQAIKSADIPEESVVILDCITLLLTNHMMAQEDFELQAIKDKLNNLIKFLHGKNSLIIFVANETGLGIVPGNKLSREFRDQAGWLNQWLAAKADKSFFTVAGIPVELDKKKFNDEIIKPENFYSGGETL</sequence>
<evidence type="ECO:0000256" key="7">
    <source>
        <dbReference type="ARBA" id="ARBA00007490"/>
    </source>
</evidence>
<feature type="binding site" evidence="19">
    <location>
        <position position="64"/>
    </location>
    <ligand>
        <name>GTP</name>
        <dbReference type="ChEBI" id="CHEBI:37565"/>
    </ligand>
</feature>
<dbReference type="GO" id="GO:0043752">
    <property type="term" value="F:adenosylcobinamide kinase activity"/>
    <property type="evidence" value="ECO:0007669"/>
    <property type="project" value="UniProtKB-EC"/>
</dbReference>
<dbReference type="GO" id="GO:0005525">
    <property type="term" value="F:GTP binding"/>
    <property type="evidence" value="ECO:0007669"/>
    <property type="project" value="UniProtKB-KW"/>
</dbReference>
<comment type="catalytic activity">
    <reaction evidence="3">
        <text>adenosylcob(III)inamide + GTP = adenosylcob(III)inamide phosphate + GDP + H(+)</text>
        <dbReference type="Rhea" id="RHEA:15765"/>
        <dbReference type="ChEBI" id="CHEBI:2480"/>
        <dbReference type="ChEBI" id="CHEBI:15378"/>
        <dbReference type="ChEBI" id="CHEBI:37565"/>
        <dbReference type="ChEBI" id="CHEBI:58189"/>
        <dbReference type="ChEBI" id="CHEBI:58502"/>
        <dbReference type="EC" id="2.7.1.156"/>
    </reaction>
</comment>